<feature type="transmembrane region" description="Helical" evidence="6">
    <location>
        <begin position="212"/>
        <end position="236"/>
    </location>
</feature>
<evidence type="ECO:0000256" key="3">
    <source>
        <dbReference type="ARBA" id="ARBA00022989"/>
    </source>
</evidence>
<dbReference type="Pfam" id="PF00520">
    <property type="entry name" value="Ion_trans"/>
    <property type="match status" value="1"/>
</dbReference>
<sequence>MSTDSLDSFNSSVGDAWSAYAKDKAEDAARRRAKARAKERSSKRAGGGVSGGAAGGGGGAGGMGYAGVLSSEGSFSSRGGGGVFGADPLSSDAWSRRSSVASAASAISSAGAESADSMFAGVADRARFFLFASSWRRFCHRIVTSTAFKTVIFAVIILNTLIISLQTSRQVRFATAWYFAMIDSVFLGIYTLELLLKLYVFRLKYFRSGWNWLDAVIVVLSYLEYVQFLVVSFSTINPRIFRLLRIFRAFRALRALRVLRTISFLKHLQIIVSTLLSSIPALGSTVLILGLVLYTFAIIGRSLYGEIYPRRFGTLGRAFFSLFQLITLDDWFEFYDTIKDRDPTVLIFLLVFIVLEAFVLLNLVIAVLVSNLTEASKATSRFYRKKRRARRAAIADAVQGGAAGAAVAAATDPADGDPLAAAAAAAAAGAAAGALAHRTASRHSSHASLLGAADPFPLTDGRDLNAYYPSLAVPLRDKQLMSHFFQLAASLEHNLDVYQSQQRSLDDLVDLGEEVEDEVGL</sequence>
<evidence type="ECO:0000256" key="2">
    <source>
        <dbReference type="ARBA" id="ARBA00022692"/>
    </source>
</evidence>
<gene>
    <name evidence="8" type="ORF">AMSG_00284</name>
</gene>
<dbReference type="GO" id="GO:0036128">
    <property type="term" value="C:CatSper complex"/>
    <property type="evidence" value="ECO:0007669"/>
    <property type="project" value="InterPro"/>
</dbReference>
<name>A0A0L0D222_THETB</name>
<evidence type="ECO:0000256" key="4">
    <source>
        <dbReference type="ARBA" id="ARBA00023136"/>
    </source>
</evidence>
<feature type="domain" description="Ion transport" evidence="7">
    <location>
        <begin position="146"/>
        <end position="379"/>
    </location>
</feature>
<feature type="compositionally biased region" description="Basic and acidic residues" evidence="5">
    <location>
        <begin position="23"/>
        <end position="42"/>
    </location>
</feature>
<evidence type="ECO:0000256" key="6">
    <source>
        <dbReference type="SAM" id="Phobius"/>
    </source>
</evidence>
<dbReference type="GO" id="GO:0007283">
    <property type="term" value="P:spermatogenesis"/>
    <property type="evidence" value="ECO:0007669"/>
    <property type="project" value="TreeGrafter"/>
</dbReference>
<dbReference type="OMA" id="MCAASAK"/>
<keyword evidence="2 6" id="KW-0812">Transmembrane</keyword>
<keyword evidence="9" id="KW-1185">Reference proteome</keyword>
<dbReference type="InterPro" id="IPR027359">
    <property type="entry name" value="Volt_channel_dom_sf"/>
</dbReference>
<protein>
    <submittedName>
        <fullName evidence="8">Ion transporter</fullName>
    </submittedName>
</protein>
<dbReference type="GO" id="GO:0005227">
    <property type="term" value="F:calcium-activated cation channel activity"/>
    <property type="evidence" value="ECO:0007669"/>
    <property type="project" value="InterPro"/>
</dbReference>
<dbReference type="EMBL" id="GL349433">
    <property type="protein sequence ID" value="KNC46165.1"/>
    <property type="molecule type" value="Genomic_DNA"/>
</dbReference>
<evidence type="ECO:0000313" key="9">
    <source>
        <dbReference type="Proteomes" id="UP000054408"/>
    </source>
</evidence>
<dbReference type="GO" id="GO:0005245">
    <property type="term" value="F:voltage-gated calcium channel activity"/>
    <property type="evidence" value="ECO:0007669"/>
    <property type="project" value="TreeGrafter"/>
</dbReference>
<organism evidence="8 9">
    <name type="scientific">Thecamonas trahens ATCC 50062</name>
    <dbReference type="NCBI Taxonomy" id="461836"/>
    <lineage>
        <taxon>Eukaryota</taxon>
        <taxon>Apusozoa</taxon>
        <taxon>Apusomonadida</taxon>
        <taxon>Apusomonadidae</taxon>
        <taxon>Thecamonas</taxon>
    </lineage>
</organism>
<feature type="transmembrane region" description="Helical" evidence="6">
    <location>
        <begin position="393"/>
        <end position="412"/>
    </location>
</feature>
<evidence type="ECO:0000313" key="8">
    <source>
        <dbReference type="EMBL" id="KNC46165.1"/>
    </source>
</evidence>
<feature type="transmembrane region" description="Helical" evidence="6">
    <location>
        <begin position="282"/>
        <end position="300"/>
    </location>
</feature>
<evidence type="ECO:0000256" key="5">
    <source>
        <dbReference type="SAM" id="MobiDB-lite"/>
    </source>
</evidence>
<dbReference type="STRING" id="461836.A0A0L0D222"/>
<evidence type="ECO:0000256" key="1">
    <source>
        <dbReference type="ARBA" id="ARBA00004141"/>
    </source>
</evidence>
<feature type="transmembrane region" description="Helical" evidence="6">
    <location>
        <begin position="344"/>
        <end position="372"/>
    </location>
</feature>
<feature type="transmembrane region" description="Helical" evidence="6">
    <location>
        <begin position="146"/>
        <end position="165"/>
    </location>
</feature>
<dbReference type="GO" id="GO:0060296">
    <property type="term" value="P:regulation of cilium beat frequency involved in ciliary motility"/>
    <property type="evidence" value="ECO:0007669"/>
    <property type="project" value="TreeGrafter"/>
</dbReference>
<dbReference type="InterPro" id="IPR028746">
    <property type="entry name" value="CatSper1"/>
</dbReference>
<feature type="region of interest" description="Disordered" evidence="5">
    <location>
        <begin position="23"/>
        <end position="53"/>
    </location>
</feature>
<dbReference type="PANTHER" id="PTHR47193:SF1">
    <property type="entry name" value="CATION CHANNEL SPERM-ASSOCIATED PROTEIN 1"/>
    <property type="match status" value="1"/>
</dbReference>
<keyword evidence="3 6" id="KW-1133">Transmembrane helix</keyword>
<feature type="transmembrane region" description="Helical" evidence="6">
    <location>
        <begin position="312"/>
        <end position="332"/>
    </location>
</feature>
<dbReference type="OrthoDB" id="431720at2759"/>
<dbReference type="GeneID" id="25560098"/>
<dbReference type="Proteomes" id="UP000054408">
    <property type="component" value="Unassembled WGS sequence"/>
</dbReference>
<dbReference type="SUPFAM" id="SSF81324">
    <property type="entry name" value="Voltage-gated potassium channels"/>
    <property type="match status" value="1"/>
</dbReference>
<dbReference type="RefSeq" id="XP_013763141.1">
    <property type="nucleotide sequence ID" value="XM_013907687.1"/>
</dbReference>
<dbReference type="AlphaFoldDB" id="A0A0L0D222"/>
<evidence type="ECO:0000259" key="7">
    <source>
        <dbReference type="Pfam" id="PF00520"/>
    </source>
</evidence>
<feature type="transmembrane region" description="Helical" evidence="6">
    <location>
        <begin position="418"/>
        <end position="436"/>
    </location>
</feature>
<dbReference type="Gene3D" id="1.10.287.70">
    <property type="match status" value="1"/>
</dbReference>
<feature type="transmembrane region" description="Helical" evidence="6">
    <location>
        <begin position="177"/>
        <end position="200"/>
    </location>
</feature>
<comment type="subcellular location">
    <subcellularLocation>
        <location evidence="1">Membrane</location>
        <topology evidence="1">Multi-pass membrane protein</topology>
    </subcellularLocation>
</comment>
<proteinExistence type="predicted"/>
<reference evidence="8 9" key="1">
    <citation type="submission" date="2010-05" db="EMBL/GenBank/DDBJ databases">
        <title>The Genome Sequence of Thecamonas trahens ATCC 50062.</title>
        <authorList>
            <consortium name="The Broad Institute Genome Sequencing Platform"/>
            <person name="Russ C."/>
            <person name="Cuomo C."/>
            <person name="Shea T."/>
            <person name="Young S.K."/>
            <person name="Zeng Q."/>
            <person name="Koehrsen M."/>
            <person name="Haas B."/>
            <person name="Borodovsky M."/>
            <person name="Guigo R."/>
            <person name="Alvarado L."/>
            <person name="Berlin A."/>
            <person name="Bochicchio J."/>
            <person name="Borenstein D."/>
            <person name="Chapman S."/>
            <person name="Chen Z."/>
            <person name="Freedman E."/>
            <person name="Gellesch M."/>
            <person name="Goldberg J."/>
            <person name="Griggs A."/>
            <person name="Gujja S."/>
            <person name="Heilman E."/>
            <person name="Heiman D."/>
            <person name="Hepburn T."/>
            <person name="Howarth C."/>
            <person name="Jen D."/>
            <person name="Larson L."/>
            <person name="Mehta T."/>
            <person name="Park D."/>
            <person name="Pearson M."/>
            <person name="Roberts A."/>
            <person name="Saif S."/>
            <person name="Shenoy N."/>
            <person name="Sisk P."/>
            <person name="Stolte C."/>
            <person name="Sykes S."/>
            <person name="Thomson T."/>
            <person name="Walk T."/>
            <person name="White J."/>
            <person name="Yandava C."/>
            <person name="Burger G."/>
            <person name="Gray M.W."/>
            <person name="Holland P.W.H."/>
            <person name="King N."/>
            <person name="Lang F.B.F."/>
            <person name="Roger A.J."/>
            <person name="Ruiz-Trillo I."/>
            <person name="Lander E."/>
            <person name="Nusbaum C."/>
        </authorList>
    </citation>
    <scope>NUCLEOTIDE SEQUENCE [LARGE SCALE GENOMIC DNA]</scope>
    <source>
        <strain evidence="8 9">ATCC 50062</strain>
    </source>
</reference>
<dbReference type="eggNOG" id="KOG2302">
    <property type="taxonomic scope" value="Eukaryota"/>
</dbReference>
<dbReference type="PANTHER" id="PTHR47193">
    <property type="entry name" value="CATION CHANNEL SPERM-ASSOCIATED PROTEIN 1"/>
    <property type="match status" value="1"/>
</dbReference>
<keyword evidence="4 6" id="KW-0472">Membrane</keyword>
<dbReference type="Gene3D" id="1.20.120.350">
    <property type="entry name" value="Voltage-gated potassium channels. Chain C"/>
    <property type="match status" value="1"/>
</dbReference>
<dbReference type="GO" id="GO:0030317">
    <property type="term" value="P:flagellated sperm motility"/>
    <property type="evidence" value="ECO:0007669"/>
    <property type="project" value="InterPro"/>
</dbReference>
<dbReference type="InterPro" id="IPR005821">
    <property type="entry name" value="Ion_trans_dom"/>
</dbReference>
<accession>A0A0L0D222</accession>